<dbReference type="GeneID" id="5856978"/>
<comment type="caution">
    <text evidence="3">The sequence shown here is derived from an EMBL/GenBank/DDBJ whole genome shotgun (WGS) entry which is preliminary data.</text>
</comment>
<dbReference type="PROSITE" id="PS51375">
    <property type="entry name" value="PPR"/>
    <property type="match status" value="2"/>
</dbReference>
<dbReference type="AlphaFoldDB" id="A8PTM2"/>
<evidence type="ECO:0000256" key="2">
    <source>
        <dbReference type="PROSITE-ProRule" id="PRU00708"/>
    </source>
</evidence>
<dbReference type="InterPro" id="IPR002885">
    <property type="entry name" value="PPR_rpt"/>
</dbReference>
<feature type="repeat" description="PPR" evidence="2">
    <location>
        <begin position="581"/>
        <end position="616"/>
    </location>
</feature>
<dbReference type="KEGG" id="mgl:MGL_0447"/>
<protein>
    <recommendedName>
        <fullName evidence="5">Pentacotripeptide-repeat region of PRORP domain-containing protein</fullName>
    </recommendedName>
</protein>
<dbReference type="Proteomes" id="UP000008837">
    <property type="component" value="Unassembled WGS sequence"/>
</dbReference>
<dbReference type="InterPro" id="IPR050872">
    <property type="entry name" value="PPR_P_subfamily"/>
</dbReference>
<gene>
    <name evidence="3" type="ORF">MGL_0447</name>
</gene>
<accession>A8PTM2</accession>
<feature type="repeat" description="PPR" evidence="2">
    <location>
        <begin position="653"/>
        <end position="687"/>
    </location>
</feature>
<dbReference type="OrthoDB" id="185373at2759"/>
<evidence type="ECO:0000313" key="4">
    <source>
        <dbReference type="Proteomes" id="UP000008837"/>
    </source>
</evidence>
<evidence type="ECO:0008006" key="5">
    <source>
        <dbReference type="Google" id="ProtNLM"/>
    </source>
</evidence>
<dbReference type="NCBIfam" id="TIGR00756">
    <property type="entry name" value="PPR"/>
    <property type="match status" value="1"/>
</dbReference>
<dbReference type="PANTHER" id="PTHR46128">
    <property type="entry name" value="MITOCHONDRIAL GROUP I INTRON SPLICING FACTOR CCM1"/>
    <property type="match status" value="1"/>
</dbReference>
<dbReference type="PANTHER" id="PTHR46128:SF329">
    <property type="entry name" value="MITOCHONDRIAL GROUP I INTRON SPLICING FACTOR DMR1"/>
    <property type="match status" value="1"/>
</dbReference>
<comment type="similarity">
    <text evidence="1">Belongs to the PPR family. P subfamily.</text>
</comment>
<dbReference type="Pfam" id="PF13812">
    <property type="entry name" value="PPR_3"/>
    <property type="match status" value="1"/>
</dbReference>
<name>A8PTM2_MALGO</name>
<keyword evidence="4" id="KW-1185">Reference proteome</keyword>
<dbReference type="RefSeq" id="XP_001732672.1">
    <property type="nucleotide sequence ID" value="XM_001732620.1"/>
</dbReference>
<dbReference type="EMBL" id="AAYY01000001">
    <property type="protein sequence ID" value="EDP45458.1"/>
    <property type="molecule type" value="Genomic_DNA"/>
</dbReference>
<sequence>MTSPTVGFFTSALFTHHALQWLWSYTVEFHPRWLCEQGMKSGGRATGGACYRRWRSIRTLPTVYAPVDHRRGDQRAKLPDGRAFRHTSAPVSPIDTFPLRRSSRASYLEHVSRAAHAVLDPPPTQPLGLGTIHRIMDLVASCVYTEKTRDARSQLRRFVGERLWPQCSSEAVAIELLALQGNLDAALSRFAALLSQHEALLRHLQAQSLQGMHTRQRGENATLDAVYRAATAVLSTWVENCMHEKAQSVYSGMTADRAAAWFWEHPLILAMAQPPFPKVVHSIYTLLSSLVDPHAHLQRVLAMQRPSDERAHFASVLVLSYANRGSPHMSAQLMNEVMASEIMPHEGAVRRVLRTIAPLRDRDLAQPLIQWLEQYSRSATTFSVLAMYYAELGDVDGMERALIRCPDSSGSLCARARLVCAASRGDVAAVHHRIGPVLQTEEDAFWLLRAHVRSNDMAGARQVFLDATQEYASERLYGEMARMVARMGHTNEALDIAAQLEGIGIVCTPTTLTYLVQALGRAHLPERAAALVARQFERGTRPALRVYTALMDAYIRVGHYVAAQGIFQWLQTQHDPSLLPDTSAYNTLLKAHVHKGTPVKHVVQFLLDMRRQRLMPDARTYALVVQSACDARRLRLAEQLFELADRSLQGGASLQLHTILIHAYLKANDTIRARELLEQVERRGMEPSYITYAVLLHSYANGTESSLQIAQDLALRLIDQASLSQEPRTWTVPALEQGPMLENLLVPLIDAHGKRGDIWEAQYLFRRLLHGSEPLSPQALTVMMNAHRSAGDVEGVLRLWDELYAMMTLRAQADVSAADTLVGSIGAAMSLTTPSADASPCIGPFQRNLLCIPLSLTIDTASRAGLHDRVAEIWTQAKRDGFAFDAQNYNHLCRALARADRVPDALSIVQHVLYESPPSLKHVDDPAPADFITHLGAKQTVTEYAANPLYQARLTLQNDARTAVPVSPPNRRKHRFTPTYLQQCQDSVDAQPDGILQDTNLLHGRELWFASLNTMRTLSEALEKHRSRRDEWLALFPRAAERLDECRKYCPRAFA</sequence>
<evidence type="ECO:0000313" key="3">
    <source>
        <dbReference type="EMBL" id="EDP45458.1"/>
    </source>
</evidence>
<dbReference type="Gene3D" id="1.25.40.10">
    <property type="entry name" value="Tetratricopeptide repeat domain"/>
    <property type="match status" value="2"/>
</dbReference>
<evidence type="ECO:0000256" key="1">
    <source>
        <dbReference type="ARBA" id="ARBA00007626"/>
    </source>
</evidence>
<dbReference type="InParanoid" id="A8PTM2"/>
<proteinExistence type="inferred from homology"/>
<dbReference type="VEuPathDB" id="FungiDB:MGL_0447"/>
<dbReference type="InterPro" id="IPR011990">
    <property type="entry name" value="TPR-like_helical_dom_sf"/>
</dbReference>
<reference evidence="3 4" key="1">
    <citation type="journal article" date="2007" name="Proc. Natl. Acad. Sci. U.S.A.">
        <title>Dandruff-associated Malassezia genomes reveal convergent and divergent virulence traits shared with plant and human fungal pathogens.</title>
        <authorList>
            <person name="Xu J."/>
            <person name="Saunders C.W."/>
            <person name="Hu P."/>
            <person name="Grant R.A."/>
            <person name="Boekhout T."/>
            <person name="Kuramae E.E."/>
            <person name="Kronstad J.W."/>
            <person name="Deangelis Y.M."/>
            <person name="Reeder N.L."/>
            <person name="Johnstone K.R."/>
            <person name="Leland M."/>
            <person name="Fieno A.M."/>
            <person name="Begley W.M."/>
            <person name="Sun Y."/>
            <person name="Lacey M.P."/>
            <person name="Chaudhary T."/>
            <person name="Keough T."/>
            <person name="Chu L."/>
            <person name="Sears R."/>
            <person name="Yuan B."/>
            <person name="Dawson T.L.Jr."/>
        </authorList>
    </citation>
    <scope>NUCLEOTIDE SEQUENCE [LARGE SCALE GENOMIC DNA]</scope>
    <source>
        <strain evidence="4">ATCC MYA-4612 / CBS 7966</strain>
    </source>
</reference>
<organism evidence="3 4">
    <name type="scientific">Malassezia globosa (strain ATCC MYA-4612 / CBS 7966)</name>
    <name type="common">Dandruff-associated fungus</name>
    <dbReference type="NCBI Taxonomy" id="425265"/>
    <lineage>
        <taxon>Eukaryota</taxon>
        <taxon>Fungi</taxon>
        <taxon>Dikarya</taxon>
        <taxon>Basidiomycota</taxon>
        <taxon>Ustilaginomycotina</taxon>
        <taxon>Malasseziomycetes</taxon>
        <taxon>Malasseziales</taxon>
        <taxon>Malasseziaceae</taxon>
        <taxon>Malassezia</taxon>
    </lineage>
</organism>
<dbReference type="STRING" id="425265.A8PTM2"/>